<keyword evidence="1 2" id="KW-0645">Protease</keyword>
<dbReference type="PRINTS" id="PR00830">
    <property type="entry name" value="ENDOLAPTASE"/>
</dbReference>
<comment type="catalytic activity">
    <reaction evidence="2">
        <text>Hydrolysis of proteins in presence of ATP.</text>
        <dbReference type="EC" id="3.4.21.53"/>
    </reaction>
</comment>
<comment type="caution">
    <text evidence="5">The sequence shown here is derived from an EMBL/GenBank/DDBJ whole genome shotgun (WGS) entry which is preliminary data.</text>
</comment>
<dbReference type="InterPro" id="IPR008269">
    <property type="entry name" value="Lon_proteolytic"/>
</dbReference>
<dbReference type="Gene3D" id="3.30.230.10">
    <property type="match status" value="1"/>
</dbReference>
<name>A0ABW3TAG2_9RHOB</name>
<evidence type="ECO:0000256" key="1">
    <source>
        <dbReference type="ARBA" id="ARBA00022670"/>
    </source>
</evidence>
<dbReference type="PROSITE" id="PS51786">
    <property type="entry name" value="LON_PROTEOLYTIC"/>
    <property type="match status" value="1"/>
</dbReference>
<dbReference type="InterPro" id="IPR027417">
    <property type="entry name" value="P-loop_NTPase"/>
</dbReference>
<keyword evidence="3" id="KW-0175">Coiled coil</keyword>
<keyword evidence="6" id="KW-1185">Reference proteome</keyword>
<comment type="similarity">
    <text evidence="2">Belongs to the peptidase S16 family.</text>
</comment>
<evidence type="ECO:0000313" key="6">
    <source>
        <dbReference type="Proteomes" id="UP001597151"/>
    </source>
</evidence>
<feature type="domain" description="Lon proteolytic" evidence="4">
    <location>
        <begin position="583"/>
        <end position="778"/>
    </location>
</feature>
<evidence type="ECO:0000256" key="2">
    <source>
        <dbReference type="PROSITE-ProRule" id="PRU01122"/>
    </source>
</evidence>
<dbReference type="InterPro" id="IPR020568">
    <property type="entry name" value="Ribosomal_Su5_D2-typ_SF"/>
</dbReference>
<dbReference type="PANTHER" id="PTHR10046">
    <property type="entry name" value="ATP DEPENDENT LON PROTEASE FAMILY MEMBER"/>
    <property type="match status" value="1"/>
</dbReference>
<dbReference type="InterPro" id="IPR014721">
    <property type="entry name" value="Ribsml_uS5_D2-typ_fold_subgr"/>
</dbReference>
<dbReference type="SUPFAM" id="SSF54211">
    <property type="entry name" value="Ribosomal protein S5 domain 2-like"/>
    <property type="match status" value="1"/>
</dbReference>
<dbReference type="RefSeq" id="WP_380788615.1">
    <property type="nucleotide sequence ID" value="NZ_JBHTKR010000001.1"/>
</dbReference>
<feature type="coiled-coil region" evidence="3">
    <location>
        <begin position="547"/>
        <end position="574"/>
    </location>
</feature>
<proteinExistence type="inferred from homology"/>
<dbReference type="Pfam" id="PF05362">
    <property type="entry name" value="Lon_C"/>
    <property type="match status" value="1"/>
</dbReference>
<dbReference type="InterPro" id="IPR027065">
    <property type="entry name" value="Lon_Prtase"/>
</dbReference>
<dbReference type="Gene3D" id="3.40.50.300">
    <property type="entry name" value="P-loop containing nucleotide triphosphate hydrolases"/>
    <property type="match status" value="2"/>
</dbReference>
<dbReference type="InterPro" id="IPR046844">
    <property type="entry name" value="Lon-like_helical"/>
</dbReference>
<dbReference type="Pfam" id="PF20437">
    <property type="entry name" value="LonC_helical"/>
    <property type="match status" value="1"/>
</dbReference>
<gene>
    <name evidence="5" type="ORF">ACFQ3C_01695</name>
</gene>
<dbReference type="Proteomes" id="UP001597151">
    <property type="component" value="Unassembled WGS sequence"/>
</dbReference>
<sequence>MHGEDERGRAFPAGLTPAQLRRRIDPASLGFETTETLEVVQGLIGQDRAMQAIRLAARIGHRSFNLFVVGPAGTGRHSAVQMVLDHEAADRPVPCDWAYVNNFEDEQKPRALKLPSGEAQRLKAEMEDLVDDLGAEIPALFEADDYQARRKAIEAEFADAGSARMQEFAARAKAEDVGIVNTPSGFLLAAIRNGEVIEKEVFDKLSPDEQARIEEKIARFQKELNAIIEGTPALVRAHRQRVIALHASMAEQAVQARISEARANFAGIDSVQQYLDEVAQDIIRNAELFLEAHAQGRDGPFPAGIRKIHRLPQFGRYVINVMVSHAEGDKTGAPLETEELPTLNRLVGRIENIAHMGALMTNFTLIRPGALHRANGGFLVLDARRVLSEPFAWEALKRCLQHRTIAITSMAERLSLVQTLSLEPDPIPLDVRVVLVGDRMLHALLVMLDPDFSELFKLQADFEEDFALTPENAELFSRLLASFIRREGLRPLTAAAVARLLEEALRRAEDSEKLSLHLGVLADILREAEHYACTRQDCADEAAPVSVEDIEMALTEAERRNARIRDRMQEAITRGTILIDTDGAVTGQINGLSVAQIGGFRFGRPSRITARVRMGAGKLVDIEREVELGGPLHSKGVLILSGYLSATYALEMPFSLQASLVFEQSYGGVDGDSASSAELYALLSALSGLPIRQGLAVTGSVNQAGQVQAIGGVNEKIEGFFDICVARGLTGDQGVLIPATNVPHLMLRENVVAAVDAGQFHILPVSTIDAGIAILTGVDAGVRDADGAYPEGSVNALVEARLASFATARQQFGRDRIGKVTGNAEGSGPA</sequence>
<dbReference type="SUPFAM" id="SSF52540">
    <property type="entry name" value="P-loop containing nucleoside triphosphate hydrolases"/>
    <property type="match status" value="1"/>
</dbReference>
<dbReference type="InterPro" id="IPR046843">
    <property type="entry name" value="LonB_AAA-LID"/>
</dbReference>
<keyword evidence="2" id="KW-0720">Serine protease</keyword>
<dbReference type="EC" id="3.4.21.53" evidence="2"/>
<evidence type="ECO:0000259" key="4">
    <source>
        <dbReference type="PROSITE" id="PS51786"/>
    </source>
</evidence>
<accession>A0ABW3TAG2</accession>
<keyword evidence="2" id="KW-0378">Hydrolase</keyword>
<dbReference type="EMBL" id="JBHTKR010000001">
    <property type="protein sequence ID" value="MFD1193381.1"/>
    <property type="molecule type" value="Genomic_DNA"/>
</dbReference>
<feature type="active site" evidence="2">
    <location>
        <position position="716"/>
    </location>
</feature>
<dbReference type="Gene3D" id="1.10.8.60">
    <property type="match status" value="1"/>
</dbReference>
<reference evidence="6" key="1">
    <citation type="journal article" date="2019" name="Int. J. Syst. Evol. Microbiol.">
        <title>The Global Catalogue of Microorganisms (GCM) 10K type strain sequencing project: providing services to taxonomists for standard genome sequencing and annotation.</title>
        <authorList>
            <consortium name="The Broad Institute Genomics Platform"/>
            <consortium name="The Broad Institute Genome Sequencing Center for Infectious Disease"/>
            <person name="Wu L."/>
            <person name="Ma J."/>
        </authorList>
    </citation>
    <scope>NUCLEOTIDE SEQUENCE [LARGE SCALE GENOMIC DNA]</scope>
    <source>
        <strain evidence="6">CCUG 55328</strain>
    </source>
</reference>
<dbReference type="InterPro" id="IPR041699">
    <property type="entry name" value="AAA_32"/>
</dbReference>
<organism evidence="5 6">
    <name type="scientific">Seohaeicola saemankumensis</name>
    <dbReference type="NCBI Taxonomy" id="481181"/>
    <lineage>
        <taxon>Bacteria</taxon>
        <taxon>Pseudomonadati</taxon>
        <taxon>Pseudomonadota</taxon>
        <taxon>Alphaproteobacteria</taxon>
        <taxon>Rhodobacterales</taxon>
        <taxon>Roseobacteraceae</taxon>
        <taxon>Seohaeicola</taxon>
    </lineage>
</organism>
<dbReference type="Pfam" id="PF20436">
    <property type="entry name" value="LonB_AAA-LID"/>
    <property type="match status" value="1"/>
</dbReference>
<dbReference type="Pfam" id="PF13654">
    <property type="entry name" value="AAA_32"/>
    <property type="match status" value="1"/>
</dbReference>
<evidence type="ECO:0000313" key="5">
    <source>
        <dbReference type="EMBL" id="MFD1193381.1"/>
    </source>
</evidence>
<protein>
    <recommendedName>
        <fullName evidence="2">endopeptidase La</fullName>
        <ecNumber evidence="2">3.4.21.53</ecNumber>
    </recommendedName>
</protein>
<feature type="active site" evidence="2">
    <location>
        <position position="673"/>
    </location>
</feature>
<evidence type="ECO:0000256" key="3">
    <source>
        <dbReference type="SAM" id="Coils"/>
    </source>
</evidence>